<evidence type="ECO:0000256" key="2">
    <source>
        <dbReference type="ARBA" id="ARBA00022801"/>
    </source>
</evidence>
<feature type="chain" id="PRO_5034351219" description="Carboxylic ester hydrolase" evidence="3">
    <location>
        <begin position="20"/>
        <end position="579"/>
    </location>
</feature>
<dbReference type="PROSITE" id="PS00122">
    <property type="entry name" value="CARBOXYLESTERASE_B_1"/>
    <property type="match status" value="1"/>
</dbReference>
<dbReference type="Gene3D" id="3.40.50.1820">
    <property type="entry name" value="alpha/beta hydrolase"/>
    <property type="match status" value="1"/>
</dbReference>
<proteinExistence type="inferred from homology"/>
<keyword evidence="2 3" id="KW-0378">Hydrolase</keyword>
<evidence type="ECO:0000313" key="6">
    <source>
        <dbReference type="Proteomes" id="UP000559256"/>
    </source>
</evidence>
<dbReference type="Pfam" id="PF00135">
    <property type="entry name" value="COesterase"/>
    <property type="match status" value="1"/>
</dbReference>
<evidence type="ECO:0000256" key="1">
    <source>
        <dbReference type="ARBA" id="ARBA00005964"/>
    </source>
</evidence>
<dbReference type="PANTHER" id="PTHR11559">
    <property type="entry name" value="CARBOXYLESTERASE"/>
    <property type="match status" value="1"/>
</dbReference>
<feature type="domain" description="Carboxylesterase type B" evidence="4">
    <location>
        <begin position="36"/>
        <end position="569"/>
    </location>
</feature>
<keyword evidence="3" id="KW-0732">Signal</keyword>
<accession>A0A8H5CR07</accession>
<dbReference type="InterPro" id="IPR029058">
    <property type="entry name" value="AB_hydrolase_fold"/>
</dbReference>
<keyword evidence="6" id="KW-1185">Reference proteome</keyword>
<dbReference type="Proteomes" id="UP000559256">
    <property type="component" value="Unassembled WGS sequence"/>
</dbReference>
<evidence type="ECO:0000259" key="4">
    <source>
        <dbReference type="Pfam" id="PF00135"/>
    </source>
</evidence>
<dbReference type="InterPro" id="IPR002018">
    <property type="entry name" value="CarbesteraseB"/>
</dbReference>
<feature type="signal peptide" evidence="3">
    <location>
        <begin position="1"/>
        <end position="19"/>
    </location>
</feature>
<organism evidence="5 6">
    <name type="scientific">Tetrapyrgos nigripes</name>
    <dbReference type="NCBI Taxonomy" id="182062"/>
    <lineage>
        <taxon>Eukaryota</taxon>
        <taxon>Fungi</taxon>
        <taxon>Dikarya</taxon>
        <taxon>Basidiomycota</taxon>
        <taxon>Agaricomycotina</taxon>
        <taxon>Agaricomycetes</taxon>
        <taxon>Agaricomycetidae</taxon>
        <taxon>Agaricales</taxon>
        <taxon>Marasmiineae</taxon>
        <taxon>Marasmiaceae</taxon>
        <taxon>Tetrapyrgos</taxon>
    </lineage>
</organism>
<reference evidence="5 6" key="1">
    <citation type="journal article" date="2020" name="ISME J.">
        <title>Uncovering the hidden diversity of litter-decomposition mechanisms in mushroom-forming fungi.</title>
        <authorList>
            <person name="Floudas D."/>
            <person name="Bentzer J."/>
            <person name="Ahren D."/>
            <person name="Johansson T."/>
            <person name="Persson P."/>
            <person name="Tunlid A."/>
        </authorList>
    </citation>
    <scope>NUCLEOTIDE SEQUENCE [LARGE SCALE GENOMIC DNA]</scope>
    <source>
        <strain evidence="5 6">CBS 291.85</strain>
    </source>
</reference>
<dbReference type="AlphaFoldDB" id="A0A8H5CR07"/>
<dbReference type="EC" id="3.1.1.-" evidence="3"/>
<dbReference type="EMBL" id="JAACJM010000112">
    <property type="protein sequence ID" value="KAF5345458.1"/>
    <property type="molecule type" value="Genomic_DNA"/>
</dbReference>
<dbReference type="OrthoDB" id="408631at2759"/>
<comment type="caution">
    <text evidence="5">The sequence shown here is derived from an EMBL/GenBank/DDBJ whole genome shotgun (WGS) entry which is preliminary data.</text>
</comment>
<dbReference type="SUPFAM" id="SSF53474">
    <property type="entry name" value="alpha/beta-Hydrolases"/>
    <property type="match status" value="1"/>
</dbReference>
<dbReference type="GO" id="GO:0016787">
    <property type="term" value="F:hydrolase activity"/>
    <property type="evidence" value="ECO:0007669"/>
    <property type="project" value="UniProtKB-KW"/>
</dbReference>
<dbReference type="InterPro" id="IPR019826">
    <property type="entry name" value="Carboxylesterase_B_AS"/>
</dbReference>
<dbReference type="InterPro" id="IPR050309">
    <property type="entry name" value="Type-B_Carboxylest/Lipase"/>
</dbReference>
<evidence type="ECO:0000313" key="5">
    <source>
        <dbReference type="EMBL" id="KAF5345458.1"/>
    </source>
</evidence>
<gene>
    <name evidence="5" type="ORF">D9758_013643</name>
</gene>
<comment type="similarity">
    <text evidence="1 3">Belongs to the type-B carboxylesterase/lipase family.</text>
</comment>
<sequence>MTPALLLLFAFSTWTSVFGAGPTVSIGDFMFVGRQTSENVEFFGGVPFAEPPIDNLRLKPPVLKTFSSGQHIVFNATQFGPSCVQTLVPVDEVSEDCLSLSIFRPANLELDQAKGDGLAVMVWFYGGGFIVGSSSMYDGTPLVNRSVFRGTPTIFVAANYRLGPLGFPRGDDVAREAAAGSRVLNLGLQDNIAALQWIQKHIASFGGNPSKVTVFGESAGARAIEVLLLSNQIQGLARGAIMESTGGTPPISATSSTANAAWDNFMAVLPQCANTSGTNVECIRHLKTSELIEGFINDRIFFNATISAGNPWGPTLDDDIIPSFPSTLKPDHGVLEAVIIGCNKDEATLFTVQTVNSTQAISDKILGSPPSPPDASPSQRKVQLQKLHHILEETLALYPNIPSLGSPFDTGNETFGLDPEYKRSAAVSTDMGFQAERRFHINHQLLPAGISAFSYLFTDPDAVPVQDFVTGMPVPGSLGATHSSEIFYVFGTLAERPEVKEVTPTAAKLSDMMMDYWISFANTLNPNDGKGSTRPNWPEYTSNRQELMQLNGHNTTAIKDDFRERQIAFFNRDPTVFGY</sequence>
<evidence type="ECO:0000256" key="3">
    <source>
        <dbReference type="RuleBase" id="RU361235"/>
    </source>
</evidence>
<name>A0A8H5CR07_9AGAR</name>
<protein>
    <recommendedName>
        <fullName evidence="3">Carboxylic ester hydrolase</fullName>
        <ecNumber evidence="3">3.1.1.-</ecNumber>
    </recommendedName>
</protein>